<feature type="transmembrane region" description="Helical" evidence="1">
    <location>
        <begin position="93"/>
        <end position="119"/>
    </location>
</feature>
<keyword evidence="1" id="KW-0812">Transmembrane</keyword>
<evidence type="ECO:0000313" key="3">
    <source>
        <dbReference type="Proteomes" id="UP000664209"/>
    </source>
</evidence>
<dbReference type="AlphaFoldDB" id="A0A939LRU3"/>
<accession>A0A939LRU3</accession>
<dbReference type="EMBL" id="JAGEMK010000001">
    <property type="protein sequence ID" value="MBO1750979.1"/>
    <property type="molecule type" value="Genomic_DNA"/>
</dbReference>
<name>A0A939LRU3_9CELL</name>
<proteinExistence type="predicted"/>
<gene>
    <name evidence="2" type="ORF">J4G33_04100</name>
</gene>
<organism evidence="2 3">
    <name type="scientific">Actinotalea soli</name>
    <dbReference type="NCBI Taxonomy" id="2819234"/>
    <lineage>
        <taxon>Bacteria</taxon>
        <taxon>Bacillati</taxon>
        <taxon>Actinomycetota</taxon>
        <taxon>Actinomycetes</taxon>
        <taxon>Micrococcales</taxon>
        <taxon>Cellulomonadaceae</taxon>
        <taxon>Actinotalea</taxon>
    </lineage>
</organism>
<sequence length="138" mass="14354">MSAAPRRPVAPVVLRVALVLVLLEAAVLTALSLWWLVVLVGEGSRVLAVALFLLLFGLGVAAVLVAAARALLAGSRRARGPVITWQLLQGATAVTLLQGGIAWGWPLLALAAAILVLLMTRPVVAHTTHEVVADPEPV</sequence>
<feature type="transmembrane region" description="Helical" evidence="1">
    <location>
        <begin position="49"/>
        <end position="72"/>
    </location>
</feature>
<keyword evidence="3" id="KW-1185">Reference proteome</keyword>
<dbReference type="RefSeq" id="WP_208054577.1">
    <property type="nucleotide sequence ID" value="NZ_JAGEMK010000001.1"/>
</dbReference>
<evidence type="ECO:0000256" key="1">
    <source>
        <dbReference type="SAM" id="Phobius"/>
    </source>
</evidence>
<dbReference type="Proteomes" id="UP000664209">
    <property type="component" value="Unassembled WGS sequence"/>
</dbReference>
<protein>
    <submittedName>
        <fullName evidence="2">Uncharacterized protein</fullName>
    </submittedName>
</protein>
<evidence type="ECO:0000313" key="2">
    <source>
        <dbReference type="EMBL" id="MBO1750979.1"/>
    </source>
</evidence>
<comment type="caution">
    <text evidence="2">The sequence shown here is derived from an EMBL/GenBank/DDBJ whole genome shotgun (WGS) entry which is preliminary data.</text>
</comment>
<keyword evidence="1" id="KW-0472">Membrane</keyword>
<keyword evidence="1" id="KW-1133">Transmembrane helix</keyword>
<reference evidence="2" key="1">
    <citation type="submission" date="2021-03" db="EMBL/GenBank/DDBJ databases">
        <title>Actinotalea soli sp. nov., isolated from soil.</title>
        <authorList>
            <person name="Ping W."/>
            <person name="Zhang J."/>
        </authorList>
    </citation>
    <scope>NUCLEOTIDE SEQUENCE</scope>
    <source>
        <strain evidence="2">BY-33</strain>
    </source>
</reference>
<feature type="transmembrane region" description="Helical" evidence="1">
    <location>
        <begin position="12"/>
        <end position="37"/>
    </location>
</feature>